<accession>A0A4T0UT05</accession>
<evidence type="ECO:0000259" key="3">
    <source>
        <dbReference type="PROSITE" id="PS50902"/>
    </source>
</evidence>
<name>A0A4T0UT05_9NEIS</name>
<keyword evidence="5" id="KW-1185">Reference proteome</keyword>
<dbReference type="EMBL" id="STGJ01000010">
    <property type="protein sequence ID" value="TIC82099.1"/>
    <property type="molecule type" value="Genomic_DNA"/>
</dbReference>
<dbReference type="Gene3D" id="3.40.50.360">
    <property type="match status" value="1"/>
</dbReference>
<evidence type="ECO:0000256" key="2">
    <source>
        <dbReference type="ARBA" id="ARBA00022643"/>
    </source>
</evidence>
<dbReference type="OrthoDB" id="5736081at2"/>
<proteinExistence type="predicted"/>
<dbReference type="InterPro" id="IPR005025">
    <property type="entry name" value="FMN_Rdtase-like_dom"/>
</dbReference>
<dbReference type="GO" id="GO:0016491">
    <property type="term" value="F:oxidoreductase activity"/>
    <property type="evidence" value="ECO:0007669"/>
    <property type="project" value="InterPro"/>
</dbReference>
<protein>
    <submittedName>
        <fullName evidence="4">Flavodoxin family protein</fullName>
    </submittedName>
</protein>
<dbReference type="GO" id="GO:0010181">
    <property type="term" value="F:FMN binding"/>
    <property type="evidence" value="ECO:0007669"/>
    <property type="project" value="InterPro"/>
</dbReference>
<dbReference type="PROSITE" id="PS50902">
    <property type="entry name" value="FLAVODOXIN_LIKE"/>
    <property type="match status" value="1"/>
</dbReference>
<evidence type="ECO:0000313" key="4">
    <source>
        <dbReference type="EMBL" id="TIC82099.1"/>
    </source>
</evidence>
<dbReference type="Pfam" id="PF03358">
    <property type="entry name" value="FMN_red"/>
    <property type="match status" value="1"/>
</dbReference>
<feature type="domain" description="Flavodoxin-like" evidence="3">
    <location>
        <begin position="4"/>
        <end position="153"/>
    </location>
</feature>
<sequence>MKTLLIVWAGQGGRTLQLAEAFAEGARECADGEVRVLLSHALDGRPDELLAADALLLATPEKFGYMAGALKDFFERCFYPCEHALAGRPFCVLVSAGNDGSGALSSIRRIVTGWRMNEVLPALLVRGEPDGAALENAREAGRTLSAGLGVGLW</sequence>
<keyword evidence="2" id="KW-0288">FMN</keyword>
<dbReference type="Proteomes" id="UP000308891">
    <property type="component" value="Unassembled WGS sequence"/>
</dbReference>
<dbReference type="AlphaFoldDB" id="A0A4T0UT05"/>
<organism evidence="4 5">
    <name type="scientific">Crenobacter intestini</name>
    <dbReference type="NCBI Taxonomy" id="2563443"/>
    <lineage>
        <taxon>Bacteria</taxon>
        <taxon>Pseudomonadati</taxon>
        <taxon>Pseudomonadota</taxon>
        <taxon>Betaproteobacteria</taxon>
        <taxon>Neisseriales</taxon>
        <taxon>Neisseriaceae</taxon>
        <taxon>Crenobacter</taxon>
    </lineage>
</organism>
<keyword evidence="1" id="KW-0285">Flavoprotein</keyword>
<gene>
    <name evidence="4" type="ORF">E5K04_10100</name>
</gene>
<dbReference type="SUPFAM" id="SSF52218">
    <property type="entry name" value="Flavoproteins"/>
    <property type="match status" value="1"/>
</dbReference>
<reference evidence="4 5" key="1">
    <citation type="submission" date="2019-04" db="EMBL/GenBank/DDBJ databases">
        <title>Crenobacter sp. nov.</title>
        <authorList>
            <person name="Shi S."/>
        </authorList>
    </citation>
    <scope>NUCLEOTIDE SEQUENCE [LARGE SCALE GENOMIC DNA]</scope>
    <source>
        <strain evidence="4 5">GY 70310</strain>
    </source>
</reference>
<comment type="caution">
    <text evidence="4">The sequence shown here is derived from an EMBL/GenBank/DDBJ whole genome shotgun (WGS) entry which is preliminary data.</text>
</comment>
<evidence type="ECO:0000313" key="5">
    <source>
        <dbReference type="Proteomes" id="UP000308891"/>
    </source>
</evidence>
<dbReference type="InterPro" id="IPR029039">
    <property type="entry name" value="Flavoprotein-like_sf"/>
</dbReference>
<evidence type="ECO:0000256" key="1">
    <source>
        <dbReference type="ARBA" id="ARBA00022630"/>
    </source>
</evidence>
<dbReference type="RefSeq" id="WP_136553622.1">
    <property type="nucleotide sequence ID" value="NZ_STGJ01000010.1"/>
</dbReference>
<dbReference type="InterPro" id="IPR008254">
    <property type="entry name" value="Flavodoxin/NO_synth"/>
</dbReference>